<evidence type="ECO:0000313" key="4">
    <source>
        <dbReference type="Proteomes" id="UP000831290"/>
    </source>
</evidence>
<dbReference type="SUPFAM" id="SSF53756">
    <property type="entry name" value="UDP-Glycosyltransferase/glycogen phosphorylase"/>
    <property type="match status" value="1"/>
</dbReference>
<dbReference type="InterPro" id="IPR051199">
    <property type="entry name" value="LPS_LOS_Heptosyltrfase"/>
</dbReference>
<keyword evidence="1" id="KW-0328">Glycosyltransferase</keyword>
<protein>
    <submittedName>
        <fullName evidence="3">Glycosyltransferase family 9 protein</fullName>
    </submittedName>
</protein>
<dbReference type="EMBL" id="CP094358">
    <property type="protein sequence ID" value="UOB18264.1"/>
    <property type="molecule type" value="Genomic_DNA"/>
</dbReference>
<dbReference type="GO" id="GO:0008713">
    <property type="term" value="F:ADP-heptose-lipopolysaccharide heptosyltransferase activity"/>
    <property type="evidence" value="ECO:0007669"/>
    <property type="project" value="TreeGrafter"/>
</dbReference>
<organism evidence="3 4">
    <name type="scientific">Abyssalbus ytuae</name>
    <dbReference type="NCBI Taxonomy" id="2926907"/>
    <lineage>
        <taxon>Bacteria</taxon>
        <taxon>Pseudomonadati</taxon>
        <taxon>Bacteroidota</taxon>
        <taxon>Flavobacteriia</taxon>
        <taxon>Flavobacteriales</taxon>
        <taxon>Flavobacteriaceae</taxon>
        <taxon>Abyssalbus</taxon>
    </lineage>
</organism>
<dbReference type="PANTHER" id="PTHR30160:SF7">
    <property type="entry name" value="ADP-HEPTOSE--LPS HEPTOSYLTRANSFERASE 2"/>
    <property type="match status" value="1"/>
</dbReference>
<name>A0A9E7D3W6_9FLAO</name>
<proteinExistence type="predicted"/>
<gene>
    <name evidence="3" type="ORF">MQE35_02955</name>
</gene>
<accession>A0A9E7D3W6</accession>
<dbReference type="CDD" id="cd03789">
    <property type="entry name" value="GT9_LPS_heptosyltransferase"/>
    <property type="match status" value="1"/>
</dbReference>
<dbReference type="GO" id="GO:0009244">
    <property type="term" value="P:lipopolysaccharide core region biosynthetic process"/>
    <property type="evidence" value="ECO:0007669"/>
    <property type="project" value="TreeGrafter"/>
</dbReference>
<dbReference type="Gene3D" id="3.40.50.2000">
    <property type="entry name" value="Glycogen Phosphorylase B"/>
    <property type="match status" value="2"/>
</dbReference>
<dbReference type="RefSeq" id="WP_255844355.1">
    <property type="nucleotide sequence ID" value="NZ_CP094358.1"/>
</dbReference>
<keyword evidence="2" id="KW-0808">Transferase</keyword>
<dbReference type="Proteomes" id="UP000831290">
    <property type="component" value="Chromosome"/>
</dbReference>
<evidence type="ECO:0000256" key="2">
    <source>
        <dbReference type="ARBA" id="ARBA00022679"/>
    </source>
</evidence>
<evidence type="ECO:0000256" key="1">
    <source>
        <dbReference type="ARBA" id="ARBA00022676"/>
    </source>
</evidence>
<keyword evidence="4" id="KW-1185">Reference proteome</keyword>
<evidence type="ECO:0000313" key="3">
    <source>
        <dbReference type="EMBL" id="UOB18264.1"/>
    </source>
</evidence>
<dbReference type="InterPro" id="IPR002201">
    <property type="entry name" value="Glyco_trans_9"/>
</dbReference>
<dbReference type="Pfam" id="PF01075">
    <property type="entry name" value="Glyco_transf_9"/>
    <property type="match status" value="1"/>
</dbReference>
<dbReference type="KEGG" id="fbm:MQE35_02955"/>
<sequence>MKVLVIQQKMIGDVLTSSIICQNLKAFIPNTTVHYMVHSNTIPVVLNNPYIDKIVDFKPEYRKSKVLFYKFLKTLRKENYNAVIDIYGKLESYIITAFCNSKIKIGEHKWYSRLLYTHTFNRLTSPTLGVGFAIENRLQLLQPLIKEKKITEFYNKPTIYLTEQEKENALRFFSKNNINITKPVIMIGVLGSGKSKTYPFEYMAAVINKITNTVPEATLLFNYIPSQLNEVTQIYEKCNEQAKEQINFNAFAPSLREFLAVLSYCTAVIGNEGGIVNMAKALNIPTFSIFSPWINREAWGLFEDHKNVSVHLKDYKPELYKGKTKKEIKENNENLYKAFRPELFPDKLTDFIKNIK</sequence>
<dbReference type="AlphaFoldDB" id="A0A9E7D3W6"/>
<dbReference type="GO" id="GO:0005829">
    <property type="term" value="C:cytosol"/>
    <property type="evidence" value="ECO:0007669"/>
    <property type="project" value="TreeGrafter"/>
</dbReference>
<dbReference type="PANTHER" id="PTHR30160">
    <property type="entry name" value="TETRAACYLDISACCHARIDE 4'-KINASE-RELATED"/>
    <property type="match status" value="1"/>
</dbReference>
<reference evidence="3" key="1">
    <citation type="submission" date="2022-03" db="EMBL/GenBank/DDBJ databases">
        <title>Description of Abyssus ytuae gen. nov., sp. nov., a novel member of the family Flavobacteriaceae isolated from the sediment of Mariana Trench.</title>
        <authorList>
            <person name="Zhang J."/>
            <person name="Xu X."/>
        </authorList>
    </citation>
    <scope>NUCLEOTIDE SEQUENCE</scope>
    <source>
        <strain evidence="3">MT3330</strain>
    </source>
</reference>